<comment type="caution">
    <text evidence="1">The sequence shown here is derived from an EMBL/GenBank/DDBJ whole genome shotgun (WGS) entry which is preliminary data.</text>
</comment>
<organism evidence="1 2">
    <name type="scientific">Owenia fusiformis</name>
    <name type="common">Polychaete worm</name>
    <dbReference type="NCBI Taxonomy" id="6347"/>
    <lineage>
        <taxon>Eukaryota</taxon>
        <taxon>Metazoa</taxon>
        <taxon>Spiralia</taxon>
        <taxon>Lophotrochozoa</taxon>
        <taxon>Annelida</taxon>
        <taxon>Polychaeta</taxon>
        <taxon>Sedentaria</taxon>
        <taxon>Canalipalpata</taxon>
        <taxon>Sabellida</taxon>
        <taxon>Oweniida</taxon>
        <taxon>Oweniidae</taxon>
        <taxon>Owenia</taxon>
    </lineage>
</organism>
<keyword evidence="2" id="KW-1185">Reference proteome</keyword>
<evidence type="ECO:0000313" key="2">
    <source>
        <dbReference type="Proteomes" id="UP000749559"/>
    </source>
</evidence>
<reference evidence="1" key="1">
    <citation type="submission" date="2022-03" db="EMBL/GenBank/DDBJ databases">
        <authorList>
            <person name="Martin C."/>
        </authorList>
    </citation>
    <scope>NUCLEOTIDE SEQUENCE</scope>
</reference>
<feature type="non-terminal residue" evidence="1">
    <location>
        <position position="208"/>
    </location>
</feature>
<dbReference type="Proteomes" id="UP000749559">
    <property type="component" value="Unassembled WGS sequence"/>
</dbReference>
<feature type="non-terminal residue" evidence="1">
    <location>
        <position position="1"/>
    </location>
</feature>
<evidence type="ECO:0000313" key="1">
    <source>
        <dbReference type="EMBL" id="CAH1788546.1"/>
    </source>
</evidence>
<protein>
    <submittedName>
        <fullName evidence="1">Uncharacterized protein</fullName>
    </submittedName>
</protein>
<dbReference type="EMBL" id="CAIIXF020000007">
    <property type="protein sequence ID" value="CAH1788546.1"/>
    <property type="molecule type" value="Genomic_DNA"/>
</dbReference>
<proteinExistence type="predicted"/>
<name>A0A8J1UGZ3_OWEFU</name>
<dbReference type="AlphaFoldDB" id="A0A8J1UGZ3"/>
<sequence>INDVPGIYRVASFAGTPYTITETWNSTTDINVQCLQATTTCSSISLAGVRTPIIENMYAGLYEATGTINNRASYKHKTKDYYVYFVPIEYWILADAPYGAVIVNILARSASVQIDVTTIMGWRFDDGFINSDEEVASFQCKPSTPSCDKLHLTADIDPDQLPSQTEWFGIYTLTNETSDGRPVYTLDEPGAVQRTVKLYHVTTSLSSY</sequence>
<accession>A0A8J1UGZ3</accession>
<gene>
    <name evidence="1" type="ORF">OFUS_LOCUS14053</name>
</gene>